<dbReference type="InterPro" id="IPR007144">
    <property type="entry name" value="SSU_processome_Utp11"/>
</dbReference>
<comment type="subunit">
    <text evidence="5">Component of the ribosomal small subunit (SSU) processome.</text>
</comment>
<dbReference type="PIRSF" id="PIRSF015952">
    <property type="entry name" value="U3snoRNP11"/>
    <property type="match status" value="1"/>
</dbReference>
<comment type="function">
    <text evidence="5">Involved in nucleolar processing of pre-18S ribosomal RNA.</text>
</comment>
<comment type="subcellular location">
    <subcellularLocation>
        <location evidence="1 5">Nucleus</location>
        <location evidence="1 5">Nucleolus</location>
    </subcellularLocation>
</comment>
<comment type="similarity">
    <text evidence="2 5">Belongs to the UTP11 family.</text>
</comment>
<sequence length="228" mass="27001">MSSLRNCVPRPAHKERSQPQARKKFGLLEKHKDYVVRAKAYHKKQDTLKVLRQKAAFKNPDEFNFKMINSGTPGGYHRPKDEVNKYSAEELMIMKTQDIGYVFQKWQSEKNKIDKLTSSLQCTEGQSSRRHVYYAEDREEARELESESRSRSDISARGTPKDIQKKMDRSYRDLEARKSRANNLEKLYADMSMQKELQKKGRKRKLREDEILNPNGKPVYKWRADRKR</sequence>
<feature type="compositionally biased region" description="Basic and acidic residues" evidence="6">
    <location>
        <begin position="133"/>
        <end position="178"/>
    </location>
</feature>
<dbReference type="RefSeq" id="XP_010413567.1">
    <property type="nucleotide sequence ID" value="XM_010415265.2"/>
</dbReference>
<dbReference type="GeneID" id="104699871"/>
<keyword evidence="4 5" id="KW-0539">Nucleus</keyword>
<dbReference type="PANTHER" id="PTHR12838">
    <property type="entry name" value="U3 SMALL NUCLEOLAR RNA-ASSOCIATED PROTEIN 11"/>
    <property type="match status" value="1"/>
</dbReference>
<evidence type="ECO:0000256" key="6">
    <source>
        <dbReference type="SAM" id="MobiDB-lite"/>
    </source>
</evidence>
<evidence type="ECO:0000313" key="7">
    <source>
        <dbReference type="Proteomes" id="UP000694864"/>
    </source>
</evidence>
<dbReference type="Proteomes" id="UP000694864">
    <property type="component" value="Chromosome 7"/>
</dbReference>
<dbReference type="Pfam" id="PF03998">
    <property type="entry name" value="Utp11"/>
    <property type="match status" value="1"/>
</dbReference>
<proteinExistence type="inferred from homology"/>
<evidence type="ECO:0000256" key="1">
    <source>
        <dbReference type="ARBA" id="ARBA00004604"/>
    </source>
</evidence>
<keyword evidence="7" id="KW-1185">Reference proteome</keyword>
<dbReference type="PANTHER" id="PTHR12838:SF0">
    <property type="entry name" value="U3 SMALL NUCLEOLAR RNA-ASSOCIATED PROTEIN 11-RELATED"/>
    <property type="match status" value="1"/>
</dbReference>
<gene>
    <name evidence="8" type="primary">LOC104699871</name>
</gene>
<feature type="region of interest" description="Disordered" evidence="6">
    <location>
        <begin position="1"/>
        <end position="24"/>
    </location>
</feature>
<keyword evidence="3 5" id="KW-0698">rRNA processing</keyword>
<feature type="region of interest" description="Disordered" evidence="6">
    <location>
        <begin position="127"/>
        <end position="228"/>
    </location>
</feature>
<evidence type="ECO:0000313" key="8">
    <source>
        <dbReference type="RefSeq" id="XP_010413567.1"/>
    </source>
</evidence>
<name>A0ABM0SMW8_CAMSA</name>
<organism evidence="7 8">
    <name type="scientific">Camelina sativa</name>
    <name type="common">False flax</name>
    <name type="synonym">Myagrum sativum</name>
    <dbReference type="NCBI Taxonomy" id="90675"/>
    <lineage>
        <taxon>Eukaryota</taxon>
        <taxon>Viridiplantae</taxon>
        <taxon>Streptophyta</taxon>
        <taxon>Embryophyta</taxon>
        <taxon>Tracheophyta</taxon>
        <taxon>Spermatophyta</taxon>
        <taxon>Magnoliopsida</taxon>
        <taxon>eudicotyledons</taxon>
        <taxon>Gunneridae</taxon>
        <taxon>Pentapetalae</taxon>
        <taxon>rosids</taxon>
        <taxon>malvids</taxon>
        <taxon>Brassicales</taxon>
        <taxon>Brassicaceae</taxon>
        <taxon>Camelineae</taxon>
        <taxon>Camelina</taxon>
    </lineage>
</organism>
<evidence type="ECO:0000256" key="2">
    <source>
        <dbReference type="ARBA" id="ARBA00008105"/>
    </source>
</evidence>
<protein>
    <recommendedName>
        <fullName evidence="5">U3 small nucleolar RNA-associated protein 11</fullName>
        <shortName evidence="5">U3 snoRNA-associated protein 11</shortName>
    </recommendedName>
</protein>
<accession>A0ABM0SMW8</accession>
<reference evidence="7" key="1">
    <citation type="journal article" date="2014" name="Nat. Commun.">
        <title>The emerging biofuel crop Camelina sativa retains a highly undifferentiated hexaploid genome structure.</title>
        <authorList>
            <person name="Kagale S."/>
            <person name="Koh C."/>
            <person name="Nixon J."/>
            <person name="Bollina V."/>
            <person name="Clarke W.E."/>
            <person name="Tuteja R."/>
            <person name="Spillane C."/>
            <person name="Robinson S.J."/>
            <person name="Links M.G."/>
            <person name="Clarke C."/>
            <person name="Higgins E.E."/>
            <person name="Huebert T."/>
            <person name="Sharpe A.G."/>
            <person name="Parkin I.A."/>
        </authorList>
    </citation>
    <scope>NUCLEOTIDE SEQUENCE [LARGE SCALE GENOMIC DNA]</scope>
    <source>
        <strain evidence="7">cv. DH55</strain>
    </source>
</reference>
<evidence type="ECO:0000256" key="3">
    <source>
        <dbReference type="ARBA" id="ARBA00022552"/>
    </source>
</evidence>
<reference evidence="8" key="2">
    <citation type="submission" date="2025-08" db="UniProtKB">
        <authorList>
            <consortium name="RefSeq"/>
        </authorList>
    </citation>
    <scope>IDENTIFICATION</scope>
    <source>
        <tissue evidence="8">Leaf</tissue>
    </source>
</reference>
<evidence type="ECO:0000256" key="4">
    <source>
        <dbReference type="ARBA" id="ARBA00023242"/>
    </source>
</evidence>
<evidence type="ECO:0000256" key="5">
    <source>
        <dbReference type="PIRNR" id="PIRNR015952"/>
    </source>
</evidence>